<evidence type="ECO:0000256" key="6">
    <source>
        <dbReference type="ARBA" id="ARBA00022838"/>
    </source>
</evidence>
<sequence length="193" mass="22357">MEPHTYSDQELLSDLFGFLPTRLTDRLYDIMNACVYNIFDGITEKLTSTRPDKEFEIAEALRSFEKRVEMDLDAAFNTFQDYLLGSVLAVPRTIDIRYDDITGIRTDLTQAHEDALDESLEALRKKIIAQKRLNHFLKKKVDSMQGELSSMDEYSQILSFLSQVPEKHNVIDIEFSTENIILKASNQKREHCK</sequence>
<dbReference type="InterPro" id="IPR008685">
    <property type="entry name" value="Centromere_Mis12"/>
</dbReference>
<evidence type="ECO:0000313" key="10">
    <source>
        <dbReference type="EMBL" id="GAA5807780.1"/>
    </source>
</evidence>
<comment type="caution">
    <text evidence="10">The sequence shown here is derived from an EMBL/GenBank/DDBJ whole genome shotgun (WGS) entry which is preliminary data.</text>
</comment>
<name>A0ABP9YLN5_9FUNG</name>
<keyword evidence="11" id="KW-1185">Reference proteome</keyword>
<evidence type="ECO:0008006" key="12">
    <source>
        <dbReference type="Google" id="ProtNLM"/>
    </source>
</evidence>
<dbReference type="PANTHER" id="PTHR14527">
    <property type="entry name" value="PROTEIN MIS12 HOMOLOG"/>
    <property type="match status" value="1"/>
</dbReference>
<evidence type="ECO:0000256" key="8">
    <source>
        <dbReference type="ARBA" id="ARBA00023306"/>
    </source>
</evidence>
<keyword evidence="8" id="KW-0131">Cell cycle</keyword>
<comment type="similarity">
    <text evidence="2">Belongs to the mis12 family.</text>
</comment>
<evidence type="ECO:0000313" key="11">
    <source>
        <dbReference type="Proteomes" id="UP001473302"/>
    </source>
</evidence>
<keyword evidence="9" id="KW-0137">Centromere</keyword>
<comment type="subcellular location">
    <subcellularLocation>
        <location evidence="1">Chromosome</location>
        <location evidence="1">Centromere</location>
        <location evidence="1">Kinetochore</location>
    </subcellularLocation>
</comment>
<reference evidence="10 11" key="1">
    <citation type="submission" date="2024-04" db="EMBL/GenBank/DDBJ databases">
        <title>genome sequences of Mucor flavus KT1a and Helicostylum pulchrum KT1b strains isolated from the surface of a dry-aged beef.</title>
        <authorList>
            <person name="Toyotome T."/>
            <person name="Hosono M."/>
            <person name="Torimaru M."/>
            <person name="Fukuda K."/>
            <person name="Mikami N."/>
        </authorList>
    </citation>
    <scope>NUCLEOTIDE SEQUENCE [LARGE SCALE GENOMIC DNA]</scope>
    <source>
        <strain evidence="10 11">KT1a</strain>
    </source>
</reference>
<evidence type="ECO:0000256" key="1">
    <source>
        <dbReference type="ARBA" id="ARBA00004629"/>
    </source>
</evidence>
<organism evidence="10 11">
    <name type="scientific">Mucor flavus</name>
    <dbReference type="NCBI Taxonomy" id="439312"/>
    <lineage>
        <taxon>Eukaryota</taxon>
        <taxon>Fungi</taxon>
        <taxon>Fungi incertae sedis</taxon>
        <taxon>Mucoromycota</taxon>
        <taxon>Mucoromycotina</taxon>
        <taxon>Mucoromycetes</taxon>
        <taxon>Mucorales</taxon>
        <taxon>Mucorineae</taxon>
        <taxon>Mucoraceae</taxon>
        <taxon>Mucor</taxon>
    </lineage>
</organism>
<dbReference type="EMBL" id="BAABUK010000003">
    <property type="protein sequence ID" value="GAA5807780.1"/>
    <property type="molecule type" value="Genomic_DNA"/>
</dbReference>
<evidence type="ECO:0000256" key="3">
    <source>
        <dbReference type="ARBA" id="ARBA00022454"/>
    </source>
</evidence>
<keyword evidence="3" id="KW-0158">Chromosome</keyword>
<proteinExistence type="inferred from homology"/>
<gene>
    <name evidence="10" type="ORF">MFLAVUS_001159</name>
</gene>
<evidence type="ECO:0000256" key="4">
    <source>
        <dbReference type="ARBA" id="ARBA00022618"/>
    </source>
</evidence>
<keyword evidence="5" id="KW-0498">Mitosis</keyword>
<dbReference type="PANTHER" id="PTHR14527:SF2">
    <property type="entry name" value="PROTEIN MIS12 HOMOLOG"/>
    <property type="match status" value="1"/>
</dbReference>
<evidence type="ECO:0000256" key="7">
    <source>
        <dbReference type="ARBA" id="ARBA00023054"/>
    </source>
</evidence>
<dbReference type="Pfam" id="PF05859">
    <property type="entry name" value="Mis12"/>
    <property type="match status" value="1"/>
</dbReference>
<evidence type="ECO:0000256" key="9">
    <source>
        <dbReference type="ARBA" id="ARBA00023328"/>
    </source>
</evidence>
<keyword evidence="6" id="KW-0995">Kinetochore</keyword>
<protein>
    <recommendedName>
        <fullName evidence="12">Protein MIS12 homolog</fullName>
    </recommendedName>
</protein>
<evidence type="ECO:0000256" key="2">
    <source>
        <dbReference type="ARBA" id="ARBA00008643"/>
    </source>
</evidence>
<accession>A0ABP9YLN5</accession>
<keyword evidence="7" id="KW-0175">Coiled coil</keyword>
<keyword evidence="4" id="KW-0132">Cell division</keyword>
<evidence type="ECO:0000256" key="5">
    <source>
        <dbReference type="ARBA" id="ARBA00022776"/>
    </source>
</evidence>
<dbReference type="Proteomes" id="UP001473302">
    <property type="component" value="Unassembled WGS sequence"/>
</dbReference>